<protein>
    <submittedName>
        <fullName evidence="1">Uncharacterized protein</fullName>
    </submittedName>
</protein>
<organism evidence="1">
    <name type="scientific">Arundo donax</name>
    <name type="common">Giant reed</name>
    <name type="synonym">Donax arundinaceus</name>
    <dbReference type="NCBI Taxonomy" id="35708"/>
    <lineage>
        <taxon>Eukaryota</taxon>
        <taxon>Viridiplantae</taxon>
        <taxon>Streptophyta</taxon>
        <taxon>Embryophyta</taxon>
        <taxon>Tracheophyta</taxon>
        <taxon>Spermatophyta</taxon>
        <taxon>Magnoliopsida</taxon>
        <taxon>Liliopsida</taxon>
        <taxon>Poales</taxon>
        <taxon>Poaceae</taxon>
        <taxon>PACMAD clade</taxon>
        <taxon>Arundinoideae</taxon>
        <taxon>Arundineae</taxon>
        <taxon>Arundo</taxon>
    </lineage>
</organism>
<accession>A0A0A9KLE5</accession>
<name>A0A0A9KLE5_ARUDO</name>
<proteinExistence type="predicted"/>
<dbReference type="EMBL" id="GBRH01243937">
    <property type="protein sequence ID" value="JAD53958.1"/>
    <property type="molecule type" value="Transcribed_RNA"/>
</dbReference>
<reference evidence="1" key="1">
    <citation type="submission" date="2014-09" db="EMBL/GenBank/DDBJ databases">
        <authorList>
            <person name="Magalhaes I.L.F."/>
            <person name="Oliveira U."/>
            <person name="Santos F.R."/>
            <person name="Vidigal T.H.D.A."/>
            <person name="Brescovit A.D."/>
            <person name="Santos A.J."/>
        </authorList>
    </citation>
    <scope>NUCLEOTIDE SEQUENCE</scope>
    <source>
        <tissue evidence="1">Shoot tissue taken approximately 20 cm above the soil surface</tissue>
    </source>
</reference>
<reference evidence="1" key="2">
    <citation type="journal article" date="2015" name="Data Brief">
        <title>Shoot transcriptome of the giant reed, Arundo donax.</title>
        <authorList>
            <person name="Barrero R.A."/>
            <person name="Guerrero F.D."/>
            <person name="Moolhuijzen P."/>
            <person name="Goolsby J.A."/>
            <person name="Tidwell J."/>
            <person name="Bellgard S.E."/>
            <person name="Bellgard M.I."/>
        </authorList>
    </citation>
    <scope>NUCLEOTIDE SEQUENCE</scope>
    <source>
        <tissue evidence="1">Shoot tissue taken approximately 20 cm above the soil surface</tissue>
    </source>
</reference>
<evidence type="ECO:0000313" key="1">
    <source>
        <dbReference type="EMBL" id="JAD53958.1"/>
    </source>
</evidence>
<sequence length="10" mass="1021">MACCAPRRGG</sequence>